<evidence type="ECO:0000256" key="6">
    <source>
        <dbReference type="ARBA" id="ARBA00022759"/>
    </source>
</evidence>
<dbReference type="InterPro" id="IPR002156">
    <property type="entry name" value="RNaseH_domain"/>
</dbReference>
<dbReference type="InterPro" id="IPR050092">
    <property type="entry name" value="RNase_H"/>
</dbReference>
<comment type="similarity">
    <text evidence="2">Belongs to the RNase H family.</text>
</comment>
<dbReference type="PANTHER" id="PTHR10642:SF26">
    <property type="entry name" value="RIBONUCLEASE H1"/>
    <property type="match status" value="1"/>
</dbReference>
<dbReference type="PANTHER" id="PTHR10642">
    <property type="entry name" value="RIBONUCLEASE H1"/>
    <property type="match status" value="1"/>
</dbReference>
<reference evidence="10" key="1">
    <citation type="journal article" date="2015" name="Proc. Natl. Acad. Sci. U.S.A.">
        <title>Genome sequence of the Asian Tiger mosquito, Aedes albopictus, reveals insights into its biology, genetics, and evolution.</title>
        <authorList>
            <person name="Chen X.G."/>
            <person name="Jiang X."/>
            <person name="Gu J."/>
            <person name="Xu M."/>
            <person name="Wu Y."/>
            <person name="Deng Y."/>
            <person name="Zhang C."/>
            <person name="Bonizzoni M."/>
            <person name="Dermauw W."/>
            <person name="Vontas J."/>
            <person name="Armbruster P."/>
            <person name="Huang X."/>
            <person name="Yang Y."/>
            <person name="Zhang H."/>
            <person name="He W."/>
            <person name="Peng H."/>
            <person name="Liu Y."/>
            <person name="Wu K."/>
            <person name="Chen J."/>
            <person name="Lirakis M."/>
            <person name="Topalis P."/>
            <person name="Van Leeuwen T."/>
            <person name="Hall A.B."/>
            <person name="Jiang X."/>
            <person name="Thorpe C."/>
            <person name="Mueller R.L."/>
            <person name="Sun C."/>
            <person name="Waterhouse R.M."/>
            <person name="Yan G."/>
            <person name="Tu Z.J."/>
            <person name="Fang X."/>
            <person name="James A.A."/>
        </authorList>
    </citation>
    <scope>NUCLEOTIDE SEQUENCE [LARGE SCALE GENOMIC DNA]</scope>
    <source>
        <strain evidence="10">Foshan</strain>
    </source>
</reference>
<evidence type="ECO:0000313" key="9">
    <source>
        <dbReference type="EnsemblMetazoa" id="AALFPA23_003604.P4071"/>
    </source>
</evidence>
<dbReference type="InterPro" id="IPR012337">
    <property type="entry name" value="RNaseH-like_sf"/>
</dbReference>
<dbReference type="Gene3D" id="3.30.420.10">
    <property type="entry name" value="Ribonuclease H-like superfamily/Ribonuclease H"/>
    <property type="match status" value="1"/>
</dbReference>
<keyword evidence="6" id="KW-0255">Endonuclease</keyword>
<evidence type="ECO:0000256" key="5">
    <source>
        <dbReference type="ARBA" id="ARBA00022723"/>
    </source>
</evidence>
<sequence length="468" mass="54296">MLSRKSSGANPETLIKIGNALIRSRMEYGASVYGNAAPTNLNKLRVVQNAYIRKAMNLLPSTPIHAMLAESGQLPMEQRIETLTKRELIRTMWYRSPLLKFVSETLNREMGNESHLTETADKHADLLYQIQPSDREVPFLMRMRYFTTVEFDNIVKTTLSNDQPKKDNANPTIWRALFRNAMETTYKQHHKVYTDASKTPSGTAFAVYDETDSSVIHEGINNNFTITNAELLGILKAVELIKSKGYIKSVILTDSRSACDMLLNEKCFEENYLQAEIYKELCGVRASSIQIQWIPSHMGIAGNERADQEAVSKTNEPQSFFNGITMSDALILSSREVWDNWTTKYQEQSSEKGKWHYKIQQRPNKKIWSKDLVLNPDEIKVLNRIRSGHCLTKDRKHQWGWEDTDQCEWCETTEDLRHILYDCPRYNQSRADYPVLEYMKPLEDILQEKCEEELKQVVRFLKRNHLHI</sequence>
<evidence type="ECO:0000256" key="1">
    <source>
        <dbReference type="ARBA" id="ARBA00000077"/>
    </source>
</evidence>
<keyword evidence="7" id="KW-0378">Hydrolase</keyword>
<evidence type="ECO:0000256" key="7">
    <source>
        <dbReference type="ARBA" id="ARBA00022801"/>
    </source>
</evidence>
<evidence type="ECO:0000313" key="10">
    <source>
        <dbReference type="Proteomes" id="UP000069940"/>
    </source>
</evidence>
<evidence type="ECO:0000256" key="4">
    <source>
        <dbReference type="ARBA" id="ARBA00022722"/>
    </source>
</evidence>
<dbReference type="InterPro" id="IPR036397">
    <property type="entry name" value="RNaseH_sf"/>
</dbReference>
<dbReference type="SUPFAM" id="SSF53098">
    <property type="entry name" value="Ribonuclease H-like"/>
    <property type="match status" value="1"/>
</dbReference>
<keyword evidence="5" id="KW-0479">Metal-binding</keyword>
<proteinExistence type="inferred from homology"/>
<dbReference type="Pfam" id="PF00075">
    <property type="entry name" value="RNase_H"/>
    <property type="match status" value="1"/>
</dbReference>
<evidence type="ECO:0000256" key="3">
    <source>
        <dbReference type="ARBA" id="ARBA00012180"/>
    </source>
</evidence>
<dbReference type="PROSITE" id="PS50879">
    <property type="entry name" value="RNASE_H_1"/>
    <property type="match status" value="1"/>
</dbReference>
<dbReference type="EC" id="3.1.26.4" evidence="3"/>
<dbReference type="Pfam" id="PF13966">
    <property type="entry name" value="zf-RVT"/>
    <property type="match status" value="1"/>
</dbReference>
<dbReference type="GeneID" id="115268852"/>
<evidence type="ECO:0000256" key="2">
    <source>
        <dbReference type="ARBA" id="ARBA00005300"/>
    </source>
</evidence>
<name>A0ABM1XWU9_AEDAL</name>
<accession>A0ABM1XWU9</accession>
<organism evidence="9 10">
    <name type="scientific">Aedes albopictus</name>
    <name type="common">Asian tiger mosquito</name>
    <name type="synonym">Stegomyia albopicta</name>
    <dbReference type="NCBI Taxonomy" id="7160"/>
    <lineage>
        <taxon>Eukaryota</taxon>
        <taxon>Metazoa</taxon>
        <taxon>Ecdysozoa</taxon>
        <taxon>Arthropoda</taxon>
        <taxon>Hexapoda</taxon>
        <taxon>Insecta</taxon>
        <taxon>Pterygota</taxon>
        <taxon>Neoptera</taxon>
        <taxon>Endopterygota</taxon>
        <taxon>Diptera</taxon>
        <taxon>Nematocera</taxon>
        <taxon>Culicoidea</taxon>
        <taxon>Culicidae</taxon>
        <taxon>Culicinae</taxon>
        <taxon>Aedini</taxon>
        <taxon>Aedes</taxon>
        <taxon>Stegomyia</taxon>
    </lineage>
</organism>
<feature type="domain" description="RNase H type-1" evidence="8">
    <location>
        <begin position="186"/>
        <end position="315"/>
    </location>
</feature>
<comment type="catalytic activity">
    <reaction evidence="1">
        <text>Endonucleolytic cleavage to 5'-phosphomonoester.</text>
        <dbReference type="EC" id="3.1.26.4"/>
    </reaction>
</comment>
<dbReference type="InterPro" id="IPR026960">
    <property type="entry name" value="RVT-Znf"/>
</dbReference>
<protein>
    <recommendedName>
        <fullName evidence="3">ribonuclease H</fullName>
        <ecNumber evidence="3">3.1.26.4</ecNumber>
    </recommendedName>
</protein>
<keyword evidence="10" id="KW-1185">Reference proteome</keyword>
<dbReference type="EnsemblMetazoa" id="AALFPA23_003604.R4071">
    <property type="protein sequence ID" value="AALFPA23_003604.P4071"/>
    <property type="gene ID" value="AALFPA23_003604"/>
</dbReference>
<evidence type="ECO:0000259" key="8">
    <source>
        <dbReference type="PROSITE" id="PS50879"/>
    </source>
</evidence>
<dbReference type="CDD" id="cd09276">
    <property type="entry name" value="Rnase_HI_RT_non_LTR"/>
    <property type="match status" value="1"/>
</dbReference>
<dbReference type="Proteomes" id="UP000069940">
    <property type="component" value="Unassembled WGS sequence"/>
</dbReference>
<keyword evidence="4" id="KW-0540">Nuclease</keyword>
<reference evidence="9" key="2">
    <citation type="submission" date="2025-05" db="UniProtKB">
        <authorList>
            <consortium name="EnsemblMetazoa"/>
        </authorList>
    </citation>
    <scope>IDENTIFICATION</scope>
    <source>
        <strain evidence="9">Foshan</strain>
    </source>
</reference>
<dbReference type="RefSeq" id="XP_062717179.1">
    <property type="nucleotide sequence ID" value="XM_062861195.1"/>
</dbReference>